<protein>
    <recommendedName>
        <fullName evidence="3">DUF4283 domain-containing protein</fullName>
    </recommendedName>
</protein>
<name>A0A438I8U5_VITVI</name>
<evidence type="ECO:0000313" key="2">
    <source>
        <dbReference type="Proteomes" id="UP000288805"/>
    </source>
</evidence>
<dbReference type="EMBL" id="QGNW01000131">
    <property type="protein sequence ID" value="RVW93133.1"/>
    <property type="molecule type" value="Genomic_DNA"/>
</dbReference>
<evidence type="ECO:0000313" key="1">
    <source>
        <dbReference type="EMBL" id="RVW93133.1"/>
    </source>
</evidence>
<accession>A0A438I8U5</accession>
<dbReference type="Proteomes" id="UP000288805">
    <property type="component" value="Unassembled WGS sequence"/>
</dbReference>
<dbReference type="AlphaFoldDB" id="A0A438I8U5"/>
<gene>
    <name evidence="1" type="ORF">CK203_031454</name>
</gene>
<comment type="caution">
    <text evidence="1">The sequence shown here is derived from an EMBL/GenBank/DDBJ whole genome shotgun (WGS) entry which is preliminary data.</text>
</comment>
<organism evidence="1 2">
    <name type="scientific">Vitis vinifera</name>
    <name type="common">Grape</name>
    <dbReference type="NCBI Taxonomy" id="29760"/>
    <lineage>
        <taxon>Eukaryota</taxon>
        <taxon>Viridiplantae</taxon>
        <taxon>Streptophyta</taxon>
        <taxon>Embryophyta</taxon>
        <taxon>Tracheophyta</taxon>
        <taxon>Spermatophyta</taxon>
        <taxon>Magnoliopsida</taxon>
        <taxon>eudicotyledons</taxon>
        <taxon>Gunneridae</taxon>
        <taxon>Pentapetalae</taxon>
        <taxon>rosids</taxon>
        <taxon>Vitales</taxon>
        <taxon>Vitaceae</taxon>
        <taxon>Viteae</taxon>
        <taxon>Vitis</taxon>
    </lineage>
</organism>
<evidence type="ECO:0008006" key="3">
    <source>
        <dbReference type="Google" id="ProtNLM"/>
    </source>
</evidence>
<proteinExistence type="predicted"/>
<reference evidence="1 2" key="1">
    <citation type="journal article" date="2018" name="PLoS Genet.">
        <title>Population sequencing reveals clonal diversity and ancestral inbreeding in the grapevine cultivar Chardonnay.</title>
        <authorList>
            <person name="Roach M.J."/>
            <person name="Johnson D.L."/>
            <person name="Bohlmann J."/>
            <person name="van Vuuren H.J."/>
            <person name="Jones S.J."/>
            <person name="Pretorius I.S."/>
            <person name="Schmidt S.A."/>
            <person name="Borneman A.R."/>
        </authorList>
    </citation>
    <scope>NUCLEOTIDE SEQUENCE [LARGE SCALE GENOMIC DNA]</scope>
    <source>
        <strain evidence="2">cv. Chardonnay</strain>
        <tissue evidence="1">Leaf</tissue>
    </source>
</reference>
<sequence>MRWKGWVILADKLHSLGVVTLAEMRIRPDFVVSRIEKSCNVPSEKAKLFFVDAAKAKAKGLERLSGFCWGVGRGDGGFTTTSKGVVKIAKMGGALLLFEDKAVKEGVENRASMLWWEALPWILTMASMSRSCGCVAMEVRDEGGNGSRAGREEETLILTTSVKGLHMDHGGGVARGKNVVLDKGLVWGPLDPKHMRGLLEGFLAAVKSRFGDCYGLGKLEGDAILDPLRVILLDGMAMGGSIGLELGVVEEGGGVLMERDLVSGLLEEVGGVSDYWSSSCLAKFSHFLGMLTKGFEGGILKLLKRMKERKEQRVR</sequence>